<organism evidence="2 3">
    <name type="scientific">Halorientalis persicus</name>
    <dbReference type="NCBI Taxonomy" id="1367881"/>
    <lineage>
        <taxon>Archaea</taxon>
        <taxon>Methanobacteriati</taxon>
        <taxon>Methanobacteriota</taxon>
        <taxon>Stenosarchaea group</taxon>
        <taxon>Halobacteria</taxon>
        <taxon>Halobacteriales</taxon>
        <taxon>Haloarculaceae</taxon>
        <taxon>Halorientalis</taxon>
    </lineage>
</organism>
<evidence type="ECO:0000313" key="3">
    <source>
        <dbReference type="Proteomes" id="UP000198775"/>
    </source>
</evidence>
<gene>
    <name evidence="2" type="ORF">SAMN05216388_101754</name>
</gene>
<keyword evidence="3" id="KW-1185">Reference proteome</keyword>
<evidence type="ECO:0000313" key="2">
    <source>
        <dbReference type="EMBL" id="SEO70525.1"/>
    </source>
</evidence>
<protein>
    <submittedName>
        <fullName evidence="2">Uncharacterized protein</fullName>
    </submittedName>
</protein>
<dbReference type="Proteomes" id="UP000198775">
    <property type="component" value="Unassembled WGS sequence"/>
</dbReference>
<name>A0A1H8RW00_9EURY</name>
<dbReference type="AlphaFoldDB" id="A0A1H8RW00"/>
<proteinExistence type="predicted"/>
<evidence type="ECO:0000256" key="1">
    <source>
        <dbReference type="SAM" id="MobiDB-lite"/>
    </source>
</evidence>
<reference evidence="3" key="1">
    <citation type="submission" date="2016-10" db="EMBL/GenBank/DDBJ databases">
        <authorList>
            <person name="Varghese N."/>
            <person name="Submissions S."/>
        </authorList>
    </citation>
    <scope>NUCLEOTIDE SEQUENCE [LARGE SCALE GENOMIC DNA]</scope>
    <source>
        <strain evidence="3">IBRC-M 10043</strain>
    </source>
</reference>
<accession>A0A1H8RW00</accession>
<dbReference type="OrthoDB" id="351165at2157"/>
<dbReference type="EMBL" id="FOCX01000017">
    <property type="protein sequence ID" value="SEO70525.1"/>
    <property type="molecule type" value="Genomic_DNA"/>
</dbReference>
<feature type="region of interest" description="Disordered" evidence="1">
    <location>
        <begin position="61"/>
        <end position="81"/>
    </location>
</feature>
<dbReference type="RefSeq" id="WP_092662055.1">
    <property type="nucleotide sequence ID" value="NZ_FOCX01000017.1"/>
</dbReference>
<sequence>MPRTVDITIEPNDKYDAVIRGKLPDEDAHQEALTEEEYREAHPAPDAADDYVAFVDEAAEVQPEDYGKDPEEIPTVSWDDISPSSDADLVAKMATYFTGMSPDEPTDLLRAKLRLLDVDTYIDAQLAATAELREVA</sequence>